<dbReference type="AlphaFoldDB" id="A0A561TTI1"/>
<protein>
    <submittedName>
        <fullName evidence="1">Uncharacterized protein</fullName>
    </submittedName>
</protein>
<dbReference type="EMBL" id="VIWT01000003">
    <property type="protein sequence ID" value="TWF90384.1"/>
    <property type="molecule type" value="Genomic_DNA"/>
</dbReference>
<comment type="caution">
    <text evidence="1">The sequence shown here is derived from an EMBL/GenBank/DDBJ whole genome shotgun (WGS) entry which is preliminary data.</text>
</comment>
<name>A0A561TTI1_9ACTN</name>
<evidence type="ECO:0000313" key="2">
    <source>
        <dbReference type="Proteomes" id="UP000317940"/>
    </source>
</evidence>
<organism evidence="1 2">
    <name type="scientific">Kitasatospora viridis</name>
    <dbReference type="NCBI Taxonomy" id="281105"/>
    <lineage>
        <taxon>Bacteria</taxon>
        <taxon>Bacillati</taxon>
        <taxon>Actinomycetota</taxon>
        <taxon>Actinomycetes</taxon>
        <taxon>Kitasatosporales</taxon>
        <taxon>Streptomycetaceae</taxon>
        <taxon>Kitasatospora</taxon>
    </lineage>
</organism>
<accession>A0A561TTI1</accession>
<gene>
    <name evidence="1" type="ORF">FHX73_13428</name>
</gene>
<proteinExistence type="predicted"/>
<sequence>MTGGVRARRVLRGWLRAVRLPDRSTLNWALRQWAWAWGFVPGAMVLPPEGWDEPPPEW</sequence>
<keyword evidence="2" id="KW-1185">Reference proteome</keyword>
<reference evidence="1 2" key="1">
    <citation type="submission" date="2019-06" db="EMBL/GenBank/DDBJ databases">
        <title>Sequencing the genomes of 1000 actinobacteria strains.</title>
        <authorList>
            <person name="Klenk H.-P."/>
        </authorList>
    </citation>
    <scope>NUCLEOTIDE SEQUENCE [LARGE SCALE GENOMIC DNA]</scope>
    <source>
        <strain evidence="1 2">DSM 44826</strain>
    </source>
</reference>
<evidence type="ECO:0000313" key="1">
    <source>
        <dbReference type="EMBL" id="TWF90384.1"/>
    </source>
</evidence>
<dbReference type="Proteomes" id="UP000317940">
    <property type="component" value="Unassembled WGS sequence"/>
</dbReference>